<evidence type="ECO:0000256" key="5">
    <source>
        <dbReference type="ARBA" id="ARBA00023136"/>
    </source>
</evidence>
<feature type="region of interest" description="Disordered" evidence="8">
    <location>
        <begin position="103"/>
        <end position="126"/>
    </location>
</feature>
<feature type="transmembrane region" description="Helical" evidence="7">
    <location>
        <begin position="12"/>
        <end position="34"/>
    </location>
</feature>
<keyword evidence="2 7" id="KW-0808">Transferase</keyword>
<gene>
    <name evidence="10" type="ORF">CSUI_000269</name>
</gene>
<dbReference type="Pfam" id="PF01529">
    <property type="entry name" value="DHHC"/>
    <property type="match status" value="1"/>
</dbReference>
<reference evidence="10 11" key="1">
    <citation type="journal article" date="2017" name="Int. J. Parasitol.">
        <title>The genome of the protozoan parasite Cystoisospora suis and a reverse vaccinology approach to identify vaccine candidates.</title>
        <authorList>
            <person name="Palmieri N."/>
            <person name="Shrestha A."/>
            <person name="Ruttkowski B."/>
            <person name="Beck T."/>
            <person name="Vogl C."/>
            <person name="Tomley F."/>
            <person name="Blake D.P."/>
            <person name="Joachim A."/>
        </authorList>
    </citation>
    <scope>NUCLEOTIDE SEQUENCE [LARGE SCALE GENOMIC DNA]</scope>
    <source>
        <strain evidence="10 11">Wien I</strain>
    </source>
</reference>
<dbReference type="RefSeq" id="XP_067927509.1">
    <property type="nucleotide sequence ID" value="XM_068060503.1"/>
</dbReference>
<keyword evidence="11" id="KW-1185">Reference proteome</keyword>
<dbReference type="InterPro" id="IPR039859">
    <property type="entry name" value="PFA4/ZDH16/20/ERF2-like"/>
</dbReference>
<evidence type="ECO:0000259" key="9">
    <source>
        <dbReference type="Pfam" id="PF01529"/>
    </source>
</evidence>
<dbReference type="VEuPathDB" id="ToxoDB:CSUI_000269"/>
<feature type="transmembrane region" description="Helical" evidence="7">
    <location>
        <begin position="187"/>
        <end position="209"/>
    </location>
</feature>
<dbReference type="InterPro" id="IPR001594">
    <property type="entry name" value="Palmitoyltrfase_DHHC"/>
</dbReference>
<evidence type="ECO:0000313" key="10">
    <source>
        <dbReference type="EMBL" id="PHJ25863.1"/>
    </source>
</evidence>
<dbReference type="GO" id="GO:0019706">
    <property type="term" value="F:protein-cysteine S-palmitoyltransferase activity"/>
    <property type="evidence" value="ECO:0007669"/>
    <property type="project" value="UniProtKB-EC"/>
</dbReference>
<feature type="transmembrane region" description="Helical" evidence="7">
    <location>
        <begin position="46"/>
        <end position="68"/>
    </location>
</feature>
<protein>
    <recommendedName>
        <fullName evidence="7">Palmitoyltransferase</fullName>
        <ecNumber evidence="7">2.3.1.225</ecNumber>
    </recommendedName>
</protein>
<comment type="subcellular location">
    <subcellularLocation>
        <location evidence="1">Membrane</location>
        <topology evidence="1">Multi-pass membrane protein</topology>
    </subcellularLocation>
</comment>
<proteinExistence type="inferred from homology"/>
<keyword evidence="6 7" id="KW-0012">Acyltransferase</keyword>
<name>A0A2C6LHK2_9APIC</name>
<comment type="similarity">
    <text evidence="7">Belongs to the DHHC palmitoyltransferase family.</text>
</comment>
<evidence type="ECO:0000256" key="4">
    <source>
        <dbReference type="ARBA" id="ARBA00022989"/>
    </source>
</evidence>
<sequence>MHAKSRVVRGLSWVPLLLVGVIFLFEAVTYSYIYLYRELSHHSDNVGLAVGLGVVGLVLWCLALWSYFACALEDPGEIPQAWQHEVVVRKIPYLDLDGRIVSSPSRGGSPSSTFDASSRSLSGGGTRERVKLRDFHPGLASKCPKCAHCLRPERAHHCSICNICVMRMDHHCPWVGNCVGFNNYKQFLLFNFYCAILCTFLAASAAPWIVGEFLYSGESDTTRGSGVGIWGTFLIAWIMQVTFGLVTLVMFLTHLYYMLINVTSIEVQYPSPNPYNVGRMANTQQVFGKFDWSWFLPIRPRSPVCSGVSYPTRGTSQQAHCGRESETEVLPESVVCVEDSNPKQLVRADISQGAKVQGDYVPEGGISPMPEKGRDEKESFGMSGQGDQESRGPTTMAEEVS</sequence>
<evidence type="ECO:0000256" key="7">
    <source>
        <dbReference type="RuleBase" id="RU079119"/>
    </source>
</evidence>
<evidence type="ECO:0000256" key="3">
    <source>
        <dbReference type="ARBA" id="ARBA00022692"/>
    </source>
</evidence>
<dbReference type="Proteomes" id="UP000221165">
    <property type="component" value="Unassembled WGS sequence"/>
</dbReference>
<dbReference type="AlphaFoldDB" id="A0A2C6LHK2"/>
<feature type="domain" description="Palmitoyltransferase DHHC" evidence="9">
    <location>
        <begin position="141"/>
        <end position="266"/>
    </location>
</feature>
<comment type="domain">
    <text evidence="7">The DHHC domain is required for palmitoyltransferase activity.</text>
</comment>
<dbReference type="GeneID" id="94423714"/>
<feature type="region of interest" description="Disordered" evidence="8">
    <location>
        <begin position="356"/>
        <end position="401"/>
    </location>
</feature>
<dbReference type="PROSITE" id="PS50216">
    <property type="entry name" value="DHHC"/>
    <property type="match status" value="1"/>
</dbReference>
<accession>A0A2C6LHK2</accession>
<dbReference type="EMBL" id="MIGC01000114">
    <property type="protein sequence ID" value="PHJ25863.1"/>
    <property type="molecule type" value="Genomic_DNA"/>
</dbReference>
<dbReference type="GO" id="GO:0016020">
    <property type="term" value="C:membrane"/>
    <property type="evidence" value="ECO:0007669"/>
    <property type="project" value="UniProtKB-SubCell"/>
</dbReference>
<keyword evidence="4 7" id="KW-1133">Transmembrane helix</keyword>
<evidence type="ECO:0000256" key="8">
    <source>
        <dbReference type="SAM" id="MobiDB-lite"/>
    </source>
</evidence>
<dbReference type="EC" id="2.3.1.225" evidence="7"/>
<comment type="catalytic activity">
    <reaction evidence="7">
        <text>L-cysteinyl-[protein] + hexadecanoyl-CoA = S-hexadecanoyl-L-cysteinyl-[protein] + CoA</text>
        <dbReference type="Rhea" id="RHEA:36683"/>
        <dbReference type="Rhea" id="RHEA-COMP:10131"/>
        <dbReference type="Rhea" id="RHEA-COMP:11032"/>
        <dbReference type="ChEBI" id="CHEBI:29950"/>
        <dbReference type="ChEBI" id="CHEBI:57287"/>
        <dbReference type="ChEBI" id="CHEBI:57379"/>
        <dbReference type="ChEBI" id="CHEBI:74151"/>
        <dbReference type="EC" id="2.3.1.225"/>
    </reaction>
</comment>
<evidence type="ECO:0000256" key="1">
    <source>
        <dbReference type="ARBA" id="ARBA00004141"/>
    </source>
</evidence>
<evidence type="ECO:0000313" key="11">
    <source>
        <dbReference type="Proteomes" id="UP000221165"/>
    </source>
</evidence>
<comment type="caution">
    <text evidence="10">The sequence shown here is derived from an EMBL/GenBank/DDBJ whole genome shotgun (WGS) entry which is preliminary data.</text>
</comment>
<feature type="transmembrane region" description="Helical" evidence="7">
    <location>
        <begin position="229"/>
        <end position="252"/>
    </location>
</feature>
<feature type="compositionally biased region" description="Low complexity" evidence="8">
    <location>
        <begin position="103"/>
        <end position="112"/>
    </location>
</feature>
<evidence type="ECO:0000256" key="2">
    <source>
        <dbReference type="ARBA" id="ARBA00022679"/>
    </source>
</evidence>
<dbReference type="PANTHER" id="PTHR12246">
    <property type="entry name" value="PALMITOYLTRANSFERASE ZDHHC16"/>
    <property type="match status" value="1"/>
</dbReference>
<dbReference type="OrthoDB" id="9909019at2759"/>
<evidence type="ECO:0000256" key="6">
    <source>
        <dbReference type="ARBA" id="ARBA00023315"/>
    </source>
</evidence>
<organism evidence="10 11">
    <name type="scientific">Cystoisospora suis</name>
    <dbReference type="NCBI Taxonomy" id="483139"/>
    <lineage>
        <taxon>Eukaryota</taxon>
        <taxon>Sar</taxon>
        <taxon>Alveolata</taxon>
        <taxon>Apicomplexa</taxon>
        <taxon>Conoidasida</taxon>
        <taxon>Coccidia</taxon>
        <taxon>Eucoccidiorida</taxon>
        <taxon>Eimeriorina</taxon>
        <taxon>Sarcocystidae</taxon>
        <taxon>Cystoisospora</taxon>
    </lineage>
</organism>
<keyword evidence="5 7" id="KW-0472">Membrane</keyword>
<keyword evidence="3 7" id="KW-0812">Transmembrane</keyword>